<dbReference type="RefSeq" id="WP_259315203.1">
    <property type="nucleotide sequence ID" value="NZ_CP087164.1"/>
</dbReference>
<dbReference type="InterPro" id="IPR000873">
    <property type="entry name" value="AMP-dep_synth/lig_dom"/>
</dbReference>
<dbReference type="InterPro" id="IPR042099">
    <property type="entry name" value="ANL_N_sf"/>
</dbReference>
<dbReference type="PROSITE" id="PS00455">
    <property type="entry name" value="AMP_BINDING"/>
    <property type="match status" value="1"/>
</dbReference>
<comment type="similarity">
    <text evidence="1">Belongs to the ATP-dependent AMP-binding enzyme family.</text>
</comment>
<evidence type="ECO:0000256" key="1">
    <source>
        <dbReference type="ARBA" id="ARBA00006432"/>
    </source>
</evidence>
<dbReference type="InterPro" id="IPR050237">
    <property type="entry name" value="ATP-dep_AMP-bd_enzyme"/>
</dbReference>
<organism evidence="5 6">
    <name type="scientific">Capillimicrobium parvum</name>
    <dbReference type="NCBI Taxonomy" id="2884022"/>
    <lineage>
        <taxon>Bacteria</taxon>
        <taxon>Bacillati</taxon>
        <taxon>Actinomycetota</taxon>
        <taxon>Thermoleophilia</taxon>
        <taxon>Solirubrobacterales</taxon>
        <taxon>Capillimicrobiaceae</taxon>
        <taxon>Capillimicrobium</taxon>
    </lineage>
</organism>
<dbReference type="CDD" id="cd12119">
    <property type="entry name" value="ttLC_FACS_AlkK_like"/>
    <property type="match status" value="1"/>
</dbReference>
<feature type="domain" description="AMP-binding enzyme C-terminal" evidence="4">
    <location>
        <begin position="450"/>
        <end position="522"/>
    </location>
</feature>
<keyword evidence="6" id="KW-1185">Reference proteome</keyword>
<dbReference type="Proteomes" id="UP001162834">
    <property type="component" value="Chromosome"/>
</dbReference>
<dbReference type="KEGG" id="sbae:DSM104329_01912"/>
<proteinExistence type="inferred from homology"/>
<dbReference type="GO" id="GO:0004467">
    <property type="term" value="F:long-chain fatty acid-CoA ligase activity"/>
    <property type="evidence" value="ECO:0007669"/>
    <property type="project" value="UniProtKB-EC"/>
</dbReference>
<evidence type="ECO:0000313" key="6">
    <source>
        <dbReference type="Proteomes" id="UP001162834"/>
    </source>
</evidence>
<dbReference type="PANTHER" id="PTHR43767:SF11">
    <property type="entry name" value="MEDIUM-CHAIN-FATTY-ACID--COA LIGASE"/>
    <property type="match status" value="1"/>
</dbReference>
<dbReference type="Gene3D" id="3.30.300.30">
    <property type="match status" value="1"/>
</dbReference>
<dbReference type="EMBL" id="CP087164">
    <property type="protein sequence ID" value="UGS35519.1"/>
    <property type="molecule type" value="Genomic_DNA"/>
</dbReference>
<gene>
    <name evidence="5" type="ORF">DSM104329_01912</name>
</gene>
<dbReference type="Gene3D" id="3.40.50.12780">
    <property type="entry name" value="N-terminal domain of ligase-like"/>
    <property type="match status" value="1"/>
</dbReference>
<evidence type="ECO:0000259" key="3">
    <source>
        <dbReference type="Pfam" id="PF00501"/>
    </source>
</evidence>
<dbReference type="InterPro" id="IPR025110">
    <property type="entry name" value="AMP-bd_C"/>
</dbReference>
<name>A0A9E7C0D7_9ACTN</name>
<feature type="domain" description="AMP-dependent synthetase/ligase" evidence="3">
    <location>
        <begin position="36"/>
        <end position="399"/>
    </location>
</feature>
<evidence type="ECO:0000313" key="5">
    <source>
        <dbReference type="EMBL" id="UGS35519.1"/>
    </source>
</evidence>
<sequence>MAALSSMQDDFPLTLTHVLRRMRTVHAAATVTTLRDEGGRKDRATFAEIADRAGRLAAALRRLGVRPGDRVATFAWNTQEHVEAYYAVTCSGAVLHTANLRLHPEQVAWTMNHAGDRVVIFDDSLVAQMEQIRPHLEHVEHLVMIGDGDPGSLTGVLHYEDVLATESAGFAWPELKERAGAALCYTSGTTGDPKGVLYSHRSIVLHVLAMAGFDVFRVAERDRVLAIVPMFHAMGWNLPFICGIVGADLVMPGRFLQSPFLARLIEEERITYSSGVPTIWMDLLRHVDRHDADLGSLETVVSGGTQVPPVLMETYEERFGVKVVQGWGMTETFPGAAMAHDWSGAADDDERWALRATAGRVSPLYEVRVVGDDGGELPWDGESTGEIEIRGPNVTCAYFRDEQATAAAMDDGWLRTGDVGSIDAGGWIRITDRAKDVIKSGGEWISSVDVESALMRHPAVVEAAVIPRPDERWSERPLACVVVEGDVDPAELRGFLAEQVVRWWLPDDFAFLDEIPKTSVGKFDKKVLRVALAAGDLPVRTVGDPRSP</sequence>
<protein>
    <submittedName>
        <fullName evidence="5">Long-chain-fatty-acid--CoA ligase</fullName>
        <ecNumber evidence="5">6.2.1.3</ecNumber>
    </submittedName>
</protein>
<keyword evidence="2 5" id="KW-0436">Ligase</keyword>
<evidence type="ECO:0000259" key="4">
    <source>
        <dbReference type="Pfam" id="PF13193"/>
    </source>
</evidence>
<dbReference type="Pfam" id="PF13193">
    <property type="entry name" value="AMP-binding_C"/>
    <property type="match status" value="1"/>
</dbReference>
<dbReference type="InterPro" id="IPR020845">
    <property type="entry name" value="AMP-binding_CS"/>
</dbReference>
<reference evidence="5" key="1">
    <citation type="journal article" date="2022" name="Int. J. Syst. Evol. Microbiol.">
        <title>Pseudomonas aegrilactucae sp. nov. and Pseudomonas morbosilactucae sp. nov., pathogens causing bacterial rot of lettuce in Japan.</title>
        <authorList>
            <person name="Sawada H."/>
            <person name="Fujikawa T."/>
            <person name="Satou M."/>
        </authorList>
    </citation>
    <scope>NUCLEOTIDE SEQUENCE</scope>
    <source>
        <strain evidence="5">0166_1</strain>
    </source>
</reference>
<evidence type="ECO:0000256" key="2">
    <source>
        <dbReference type="ARBA" id="ARBA00022598"/>
    </source>
</evidence>
<dbReference type="FunFam" id="3.30.300.30:FF:000008">
    <property type="entry name" value="2,3-dihydroxybenzoate-AMP ligase"/>
    <property type="match status" value="1"/>
</dbReference>
<accession>A0A9E7C0D7</accession>
<dbReference type="NCBIfam" id="NF004837">
    <property type="entry name" value="PRK06187.1"/>
    <property type="match status" value="1"/>
</dbReference>
<dbReference type="Pfam" id="PF00501">
    <property type="entry name" value="AMP-binding"/>
    <property type="match status" value="1"/>
</dbReference>
<dbReference type="PANTHER" id="PTHR43767">
    <property type="entry name" value="LONG-CHAIN-FATTY-ACID--COA LIGASE"/>
    <property type="match status" value="1"/>
</dbReference>
<dbReference type="SUPFAM" id="SSF56801">
    <property type="entry name" value="Acetyl-CoA synthetase-like"/>
    <property type="match status" value="1"/>
</dbReference>
<dbReference type="EC" id="6.2.1.3" evidence="5"/>
<dbReference type="InterPro" id="IPR045851">
    <property type="entry name" value="AMP-bd_C_sf"/>
</dbReference>
<dbReference type="AlphaFoldDB" id="A0A9E7C0D7"/>